<feature type="compositionally biased region" description="Basic and acidic residues" evidence="1">
    <location>
        <begin position="113"/>
        <end position="127"/>
    </location>
</feature>
<evidence type="ECO:0000313" key="3">
    <source>
        <dbReference type="EMBL" id="KGN46060.1"/>
    </source>
</evidence>
<gene>
    <name evidence="3" type="ORF">Csa_6G046380</name>
</gene>
<feature type="compositionally biased region" description="Basic and acidic residues" evidence="1">
    <location>
        <begin position="309"/>
        <end position="531"/>
    </location>
</feature>
<dbReference type="EMBL" id="CM002927">
    <property type="protein sequence ID" value="KGN46060.1"/>
    <property type="molecule type" value="Genomic_DNA"/>
</dbReference>
<dbReference type="AlphaFoldDB" id="A0A0A0K8K7"/>
<dbReference type="SUPFAM" id="SSF49764">
    <property type="entry name" value="HSP20-like chaperones"/>
    <property type="match status" value="1"/>
</dbReference>
<sequence>MSWFGKTSSKVVESKSEMESHGIIFETIKFHRDRKEYELLIHLPGCAKDLIKLTYERSSGVLKLQGKQKIDFVHRFPIPIDCLATGIYGRFRGEVLHIIMPTSRQEGDQPSLCDRKSTEQVGEDRENLPASVPESLPSHQKSTDELTGGGGKDRGKSPASVLEPSSSDQKSTEKLTERGKDHDELSARVLSSLAQSDQETAEKLRQRDNELFPEISERQPSVRKPSTTVKELTENYQKNISKTSSAPSTPRTAAPAPWNRSRKEEGKDQVASSDQKNAERGDLQPENSVVQNEKKLRKGDSRCVQITLDEQREIKPELSKSDHKDAKKDGNEGSAKMEKMLDASKAKEEAKKERIVDESKDKEEAKKERIVDESKDKEEAKKERIVDESKDKEEAKKERIVDESKDKEEAKKERIVDESKDKEEAKKERIVDESKAKEEAKKERIVDESKAKEEAKKERIVDESKAKEEAKKERIVDESKAKEEAKKERIVDESKAKEEAKKERIVDESKAKEEAKKERIVDESKAKDDKREKKKPSVKGKGTLDVVVARVKEMGKTALEAAKKEENRAMVIAGAAAVLALFVIGASLRKKPKK</sequence>
<reference evidence="3 4" key="4">
    <citation type="journal article" date="2011" name="BMC Genomics">
        <title>RNA-Seq improves annotation of protein-coding genes in the cucumber genome.</title>
        <authorList>
            <person name="Li Z."/>
            <person name="Zhang Z."/>
            <person name="Yan P."/>
            <person name="Huang S."/>
            <person name="Fei Z."/>
            <person name="Lin K."/>
        </authorList>
    </citation>
    <scope>NUCLEOTIDE SEQUENCE [LARGE SCALE GENOMIC DNA]</scope>
    <source>
        <strain evidence="4">cv. 9930</strain>
    </source>
</reference>
<keyword evidence="2" id="KW-1133">Transmembrane helix</keyword>
<protein>
    <recommendedName>
        <fullName evidence="5">SHSP domain-containing protein</fullName>
    </recommendedName>
</protein>
<feature type="compositionally biased region" description="Basic and acidic residues" evidence="1">
    <location>
        <begin position="170"/>
        <end position="186"/>
    </location>
</feature>
<dbReference type="Gramene" id="KGN46060">
    <property type="protein sequence ID" value="KGN46060"/>
    <property type="gene ID" value="Csa_6G046380"/>
</dbReference>
<evidence type="ECO:0008006" key="5">
    <source>
        <dbReference type="Google" id="ProtNLM"/>
    </source>
</evidence>
<reference evidence="3 4" key="2">
    <citation type="journal article" date="2009" name="PLoS ONE">
        <title>An integrated genetic and cytogenetic map of the cucumber genome.</title>
        <authorList>
            <person name="Ren Y."/>
            <person name="Zhang Z."/>
            <person name="Liu J."/>
            <person name="Staub J.E."/>
            <person name="Han Y."/>
            <person name="Cheng Z."/>
            <person name="Li X."/>
            <person name="Lu J."/>
            <person name="Miao H."/>
            <person name="Kang H."/>
            <person name="Xie B."/>
            <person name="Gu X."/>
            <person name="Wang X."/>
            <person name="Du Y."/>
            <person name="Jin W."/>
            <person name="Huang S."/>
        </authorList>
    </citation>
    <scope>NUCLEOTIDE SEQUENCE [LARGE SCALE GENOMIC DNA]</scope>
    <source>
        <strain evidence="4">cv. 9930</strain>
    </source>
</reference>
<feature type="compositionally biased region" description="Basic and acidic residues" evidence="1">
    <location>
        <begin position="292"/>
        <end position="301"/>
    </location>
</feature>
<feature type="compositionally biased region" description="Basic and acidic residues" evidence="1">
    <location>
        <begin position="200"/>
        <end position="210"/>
    </location>
</feature>
<accession>A0A0A0K8K7</accession>
<evidence type="ECO:0000313" key="4">
    <source>
        <dbReference type="Proteomes" id="UP000029981"/>
    </source>
</evidence>
<reference evidence="3 4" key="3">
    <citation type="journal article" date="2010" name="BMC Genomics">
        <title>Transcriptome sequencing and comparative analysis of cucumber flowers with different sex types.</title>
        <authorList>
            <person name="Guo S."/>
            <person name="Zheng Y."/>
            <person name="Joung J.G."/>
            <person name="Liu S."/>
            <person name="Zhang Z."/>
            <person name="Crasta O.R."/>
            <person name="Sobral B.W."/>
            <person name="Xu Y."/>
            <person name="Huang S."/>
            <person name="Fei Z."/>
        </authorList>
    </citation>
    <scope>NUCLEOTIDE SEQUENCE [LARGE SCALE GENOMIC DNA]</scope>
    <source>
        <strain evidence="4">cv. 9930</strain>
    </source>
</reference>
<feature type="compositionally biased region" description="Low complexity" evidence="1">
    <location>
        <begin position="241"/>
        <end position="257"/>
    </location>
</feature>
<organism evidence="3 4">
    <name type="scientific">Cucumis sativus</name>
    <name type="common">Cucumber</name>
    <dbReference type="NCBI Taxonomy" id="3659"/>
    <lineage>
        <taxon>Eukaryota</taxon>
        <taxon>Viridiplantae</taxon>
        <taxon>Streptophyta</taxon>
        <taxon>Embryophyta</taxon>
        <taxon>Tracheophyta</taxon>
        <taxon>Spermatophyta</taxon>
        <taxon>Magnoliopsida</taxon>
        <taxon>eudicotyledons</taxon>
        <taxon>Gunneridae</taxon>
        <taxon>Pentapetalae</taxon>
        <taxon>rosids</taxon>
        <taxon>fabids</taxon>
        <taxon>Cucurbitales</taxon>
        <taxon>Cucurbitaceae</taxon>
        <taxon>Benincaseae</taxon>
        <taxon>Cucumis</taxon>
    </lineage>
</organism>
<evidence type="ECO:0000256" key="1">
    <source>
        <dbReference type="SAM" id="MobiDB-lite"/>
    </source>
</evidence>
<keyword evidence="4" id="KW-1185">Reference proteome</keyword>
<evidence type="ECO:0000256" key="2">
    <source>
        <dbReference type="SAM" id="Phobius"/>
    </source>
</evidence>
<dbReference type="Proteomes" id="UP000029981">
    <property type="component" value="Chromosome 6"/>
</dbReference>
<proteinExistence type="predicted"/>
<name>A0A0A0K8K7_CUCSA</name>
<feature type="compositionally biased region" description="Polar residues" evidence="1">
    <location>
        <begin position="224"/>
        <end position="240"/>
    </location>
</feature>
<dbReference type="InterPro" id="IPR008978">
    <property type="entry name" value="HSP20-like_chaperone"/>
</dbReference>
<keyword evidence="2" id="KW-0472">Membrane</keyword>
<dbReference type="OMA" id="QIQGTRW"/>
<dbReference type="OrthoDB" id="1742548at2759"/>
<dbReference type="KEGG" id="csv:101210429"/>
<feature type="transmembrane region" description="Helical" evidence="2">
    <location>
        <begin position="569"/>
        <end position="588"/>
    </location>
</feature>
<keyword evidence="2" id="KW-0812">Transmembrane</keyword>
<reference evidence="3 4" key="1">
    <citation type="journal article" date="2009" name="Nat. Genet.">
        <title>The genome of the cucumber, Cucumis sativus L.</title>
        <authorList>
            <person name="Huang S."/>
            <person name="Li R."/>
            <person name="Zhang Z."/>
            <person name="Li L."/>
            <person name="Gu X."/>
            <person name="Fan W."/>
            <person name="Lucas W.J."/>
            <person name="Wang X."/>
            <person name="Xie B."/>
            <person name="Ni P."/>
            <person name="Ren Y."/>
            <person name="Zhu H."/>
            <person name="Li J."/>
            <person name="Lin K."/>
            <person name="Jin W."/>
            <person name="Fei Z."/>
            <person name="Li G."/>
            <person name="Staub J."/>
            <person name="Kilian A."/>
            <person name="van der Vossen E.A."/>
            <person name="Wu Y."/>
            <person name="Guo J."/>
            <person name="He J."/>
            <person name="Jia Z."/>
            <person name="Ren Y."/>
            <person name="Tian G."/>
            <person name="Lu Y."/>
            <person name="Ruan J."/>
            <person name="Qian W."/>
            <person name="Wang M."/>
            <person name="Huang Q."/>
            <person name="Li B."/>
            <person name="Xuan Z."/>
            <person name="Cao J."/>
            <person name="Asan"/>
            <person name="Wu Z."/>
            <person name="Zhang J."/>
            <person name="Cai Q."/>
            <person name="Bai Y."/>
            <person name="Zhao B."/>
            <person name="Han Y."/>
            <person name="Li Y."/>
            <person name="Li X."/>
            <person name="Wang S."/>
            <person name="Shi Q."/>
            <person name="Liu S."/>
            <person name="Cho W.K."/>
            <person name="Kim J.Y."/>
            <person name="Xu Y."/>
            <person name="Heller-Uszynska K."/>
            <person name="Miao H."/>
            <person name="Cheng Z."/>
            <person name="Zhang S."/>
            <person name="Wu J."/>
            <person name="Yang Y."/>
            <person name="Kang H."/>
            <person name="Li M."/>
            <person name="Liang H."/>
            <person name="Ren X."/>
            <person name="Shi Z."/>
            <person name="Wen M."/>
            <person name="Jian M."/>
            <person name="Yang H."/>
            <person name="Zhang G."/>
            <person name="Yang Z."/>
            <person name="Chen R."/>
            <person name="Liu S."/>
            <person name="Li J."/>
            <person name="Ma L."/>
            <person name="Liu H."/>
            <person name="Zhou Y."/>
            <person name="Zhao J."/>
            <person name="Fang X."/>
            <person name="Li G."/>
            <person name="Fang L."/>
            <person name="Li Y."/>
            <person name="Liu D."/>
            <person name="Zheng H."/>
            <person name="Zhang Y."/>
            <person name="Qin N."/>
            <person name="Li Z."/>
            <person name="Yang G."/>
            <person name="Yang S."/>
            <person name="Bolund L."/>
            <person name="Kristiansen K."/>
            <person name="Zheng H."/>
            <person name="Li S."/>
            <person name="Zhang X."/>
            <person name="Yang H."/>
            <person name="Wang J."/>
            <person name="Sun R."/>
            <person name="Zhang B."/>
            <person name="Jiang S."/>
            <person name="Wang J."/>
            <person name="Du Y."/>
            <person name="Li S."/>
        </authorList>
    </citation>
    <scope>NUCLEOTIDE SEQUENCE [LARGE SCALE GENOMIC DNA]</scope>
    <source>
        <strain evidence="4">cv. 9930</strain>
    </source>
</reference>
<feature type="region of interest" description="Disordered" evidence="1">
    <location>
        <begin position="102"/>
        <end position="539"/>
    </location>
</feature>